<dbReference type="OrthoDB" id="1273722at2"/>
<dbReference type="Pfam" id="PF04738">
    <property type="entry name" value="Lant_dehydr_N"/>
    <property type="match status" value="1"/>
</dbReference>
<proteinExistence type="predicted"/>
<dbReference type="InterPro" id="IPR006827">
    <property type="entry name" value="Lant_deHydtase_N"/>
</dbReference>
<evidence type="ECO:0000259" key="3">
    <source>
        <dbReference type="Pfam" id="PF14028"/>
    </source>
</evidence>
<protein>
    <recommendedName>
        <fullName evidence="6">Lantibiotic dehydratase</fullName>
    </recommendedName>
</protein>
<dbReference type="AlphaFoldDB" id="A0A3Q9G0D4"/>
<evidence type="ECO:0000313" key="4">
    <source>
        <dbReference type="EMBL" id="AZQ72674.1"/>
    </source>
</evidence>
<feature type="domain" description="Thiopeptide-type bacteriocin biosynthesis" evidence="3">
    <location>
        <begin position="783"/>
        <end position="1037"/>
    </location>
</feature>
<reference evidence="4 5" key="1">
    <citation type="submission" date="2018-12" db="EMBL/GenBank/DDBJ databases">
        <title>The whole draft genome of Streptomyce luteoverticillatus CGMCC 15060.</title>
        <authorList>
            <person name="Feng Z."/>
            <person name="Chen G."/>
            <person name="Zhang J."/>
            <person name="Zhu H."/>
            <person name="Yu X."/>
            <person name="Zhang W."/>
            <person name="Zhang X."/>
        </authorList>
    </citation>
    <scope>NUCLEOTIDE SEQUENCE [LARGE SCALE GENOMIC DNA]</scope>
    <source>
        <strain evidence="4 5">CGMCC 15060</strain>
    </source>
</reference>
<gene>
    <name evidence="4" type="ORF">EKH77_16885</name>
</gene>
<evidence type="ECO:0008006" key="6">
    <source>
        <dbReference type="Google" id="ProtNLM"/>
    </source>
</evidence>
<keyword evidence="5" id="KW-1185">Reference proteome</keyword>
<dbReference type="Pfam" id="PF14028">
    <property type="entry name" value="Lant_dehydr_C"/>
    <property type="match status" value="1"/>
</dbReference>
<evidence type="ECO:0000256" key="1">
    <source>
        <dbReference type="SAM" id="MobiDB-lite"/>
    </source>
</evidence>
<accession>A0A3Q9G0D4</accession>
<evidence type="ECO:0000259" key="2">
    <source>
        <dbReference type="Pfam" id="PF04738"/>
    </source>
</evidence>
<organism evidence="4 5">
    <name type="scientific">Streptomyces luteoverticillatus</name>
    <name type="common">Streptoverticillium luteoverticillatus</name>
    <dbReference type="NCBI Taxonomy" id="66425"/>
    <lineage>
        <taxon>Bacteria</taxon>
        <taxon>Bacillati</taxon>
        <taxon>Actinomycetota</taxon>
        <taxon>Actinomycetes</taxon>
        <taxon>Kitasatosporales</taxon>
        <taxon>Streptomycetaceae</taxon>
        <taxon>Streptomyces</taxon>
    </lineage>
</organism>
<dbReference type="Proteomes" id="UP000267900">
    <property type="component" value="Chromosome"/>
</dbReference>
<feature type="region of interest" description="Disordered" evidence="1">
    <location>
        <begin position="79"/>
        <end position="100"/>
    </location>
</feature>
<name>A0A3Q9G0D4_STRLT</name>
<sequence>MGDGVLIMASSAYRVTDRVLIRTPIHSTAFYPDRPADESPLTGIRALWADDVFRESVRVASSVLADQVDALLSDAGHSVDHGRKEAAPARDGKGRKEADKKVRSIHRALLKYAIRIATRTTPFGVFGGSALAGFGDEPLVLGRPGEHRKHARVGFPWLKQLTDRAVAELGGRIRVVANPTVYLAGDRIAVMVNPQAADGKVHETSNVRYTPPVRHVMALAGRPVTLTEIRESLGEAFPDAPGEVLVRFVDELVERGILIRELTPSAFDTDPAARWARAGLDPDGEVGGRLRAAREAIARYRATRVGEGIDELNAVYAALRTDANATQEQLQVDLTLALSGQVPAGVAPKVEAAVGAMIRMSLLSARFPELQRHTERFAEAFGQSLVPLHRVFDPVRGIGAPAGYPGSPHRVSESSYGEDEVFLFGRRLRAELIDRARRTGETTVRITEDDLAAFPPAPGTPPTTYDVFFQLDEGGENAEGDENDVHITLSPIGVAIPAGKASGRFAYGDPAVGAHVRDLTAAEKAAHPDVILCELDYVSNRSRVNNVVVAPSVYDYRLKVTTGAFDEDTADPCSIAFSDLLVGADGGRFHLVHAPTGKPVAVRTANLVNPEIATGVVRFLQELALDGSVRPAWTWGEMEPLVDFLPGVEFGGVTLSLPTWRVPPLSGTPDEQDERLRRWAAEAKLPPYVYIGMLDNRLLLNLSDRIHRDLLRREVADGHESVTQAPAPGRMGIVRDRDGHRYASEGVFSAVARRPVPVPPPPPAPRFDVTADAVRTLPPGTEWWYLRVYGDREKQQEILTRLAAALADVPDQWFHIRYADPDDHLRIRVRSATVSLDRVREVIGACVRDGLAHRFSVDTYVRELERYGGVDAMPVAERIFCAESRFLAARPGLCMAPEAMPAAYRLEEDEKLDGTLGRIVRDAAHLMDHYLAALELTDEETTDLLDIVATGYRSEFASADPGLRKAVRPLVRQRPSDAALEAGPLLRDALAPDIRALNRLLAKDDRPWRLRAMTLQSLLHMFANRMGLPRNREYQALFLTGAIRRSQAHREGARP</sequence>
<dbReference type="NCBIfam" id="TIGR03891">
    <property type="entry name" value="thiopep_ocin"/>
    <property type="match status" value="1"/>
</dbReference>
<dbReference type="EMBL" id="CP034587">
    <property type="protein sequence ID" value="AZQ72674.1"/>
    <property type="molecule type" value="Genomic_DNA"/>
</dbReference>
<feature type="domain" description="Lantibiotic dehydratase N-terminal" evidence="2">
    <location>
        <begin position="49"/>
        <end position="711"/>
    </location>
</feature>
<dbReference type="InterPro" id="IPR023809">
    <property type="entry name" value="Thiopep_bacteriocin_synth_dom"/>
</dbReference>
<evidence type="ECO:0000313" key="5">
    <source>
        <dbReference type="Proteomes" id="UP000267900"/>
    </source>
</evidence>